<comment type="subcellular location">
    <subcellularLocation>
        <location evidence="1">Cell membrane</location>
        <topology evidence="1">Multi-pass membrane protein</topology>
    </subcellularLocation>
</comment>
<proteinExistence type="inferred from homology"/>
<evidence type="ECO:0000256" key="7">
    <source>
        <dbReference type="ARBA" id="ARBA00022989"/>
    </source>
</evidence>
<evidence type="ECO:0000256" key="11">
    <source>
        <dbReference type="ARBA" id="ARBA00045497"/>
    </source>
</evidence>
<reference evidence="14" key="1">
    <citation type="submission" date="2015-10" db="EMBL/GenBank/DDBJ databases">
        <title>Extensive mobilome-driven genome diversification in gut-associated Bacteroides vulgatus mpk.</title>
        <authorList>
            <person name="Beier S."/>
            <person name="Lange A."/>
            <person name="Huson D.H."/>
            <person name="Frick J.-S."/>
            <person name="Autenrieth I.B."/>
        </authorList>
    </citation>
    <scope>NUCLEOTIDE SEQUENCE [LARGE SCALE GENOMIC DNA]</scope>
    <source>
        <strain evidence="14">mpk</strain>
    </source>
</reference>
<evidence type="ECO:0000256" key="2">
    <source>
        <dbReference type="ARBA" id="ARBA00009765"/>
    </source>
</evidence>
<dbReference type="AlphaFoldDB" id="A0A0P0M308"/>
<dbReference type="Proteomes" id="UP000061587">
    <property type="component" value="Chromosome"/>
</dbReference>
<dbReference type="FunFam" id="1.20.58.340:FF:000004">
    <property type="entry name" value="Magnesium transport protein CorA"/>
    <property type="match status" value="1"/>
</dbReference>
<gene>
    <name evidence="13" type="ORF">BvMPK_2393</name>
</gene>
<keyword evidence="7 12" id="KW-1133">Transmembrane helix</keyword>
<feature type="transmembrane region" description="Helical" evidence="12">
    <location>
        <begin position="199"/>
        <end position="219"/>
    </location>
</feature>
<dbReference type="GO" id="GO:0000287">
    <property type="term" value="F:magnesium ion binding"/>
    <property type="evidence" value="ECO:0007669"/>
    <property type="project" value="TreeGrafter"/>
</dbReference>
<evidence type="ECO:0000256" key="1">
    <source>
        <dbReference type="ARBA" id="ARBA00004651"/>
    </source>
</evidence>
<evidence type="ECO:0000256" key="9">
    <source>
        <dbReference type="ARBA" id="ARBA00023136"/>
    </source>
</evidence>
<dbReference type="GO" id="GO:0005886">
    <property type="term" value="C:plasma membrane"/>
    <property type="evidence" value="ECO:0007669"/>
    <property type="project" value="UniProtKB-SubCell"/>
</dbReference>
<keyword evidence="3" id="KW-0813">Transport</keyword>
<evidence type="ECO:0000313" key="14">
    <source>
        <dbReference type="Proteomes" id="UP000061587"/>
    </source>
</evidence>
<comment type="catalytic activity">
    <reaction evidence="10">
        <text>Mg(2+)(in) = Mg(2+)(out)</text>
        <dbReference type="Rhea" id="RHEA:29827"/>
        <dbReference type="ChEBI" id="CHEBI:18420"/>
    </reaction>
</comment>
<evidence type="ECO:0000256" key="3">
    <source>
        <dbReference type="ARBA" id="ARBA00022448"/>
    </source>
</evidence>
<dbReference type="InterPro" id="IPR045863">
    <property type="entry name" value="CorA_TM1_TM2"/>
</dbReference>
<dbReference type="PATRIC" id="fig|821.40.peg.2870"/>
<keyword evidence="5 12" id="KW-0812">Transmembrane</keyword>
<sequence length="225" mass="26436">MQGGNYLLTFMEKETDFLNDINTALEKNVLKIRSRQSDFLLSVILNSVMASFISIISELEDGLEDLEEQLLSPEQADMLGIENIQQYRRNFRVIKKCILPLKEEISKLLHPIDNDLLHKASRPFFNDVNDHLQFVLQTLDGCRDMISALVDIYLSNNDRRMNSIMKQLTVVSTIFIPLTFLAGIWGMNFQWMPELGWRYGYVFAWTLMLILVAVIYFYFKRKKWY</sequence>
<evidence type="ECO:0000256" key="12">
    <source>
        <dbReference type="SAM" id="Phobius"/>
    </source>
</evidence>
<organism evidence="13 14">
    <name type="scientific">Phocaeicola vulgatus</name>
    <name type="common">Bacteroides vulgatus</name>
    <dbReference type="NCBI Taxonomy" id="821"/>
    <lineage>
        <taxon>Bacteria</taxon>
        <taxon>Pseudomonadati</taxon>
        <taxon>Bacteroidota</taxon>
        <taxon>Bacteroidia</taxon>
        <taxon>Bacteroidales</taxon>
        <taxon>Bacteroidaceae</taxon>
        <taxon>Phocaeicola</taxon>
    </lineage>
</organism>
<name>A0A0P0M308_PHOVU</name>
<dbReference type="Pfam" id="PF01544">
    <property type="entry name" value="CorA"/>
    <property type="match status" value="1"/>
</dbReference>
<evidence type="ECO:0000313" key="13">
    <source>
        <dbReference type="EMBL" id="ALK84989.1"/>
    </source>
</evidence>
<dbReference type="PANTHER" id="PTHR46494:SF1">
    <property type="entry name" value="CORA FAMILY METAL ION TRANSPORTER (EUROFUNG)"/>
    <property type="match status" value="1"/>
</dbReference>
<reference evidence="13 14" key="2">
    <citation type="journal article" date="2016" name="Genome Biol. Evol.">
        <title>Extensive mobilome-driven genome diversification in mouse gut-associated Bacteroides vulgatus mpk.</title>
        <authorList>
            <person name="Lange A."/>
            <person name="Beier S."/>
            <person name="Steimle A."/>
            <person name="Autenrieth I.B."/>
            <person name="Huson D.H."/>
            <person name="Frick J.S."/>
        </authorList>
    </citation>
    <scope>NUCLEOTIDE SEQUENCE [LARGE SCALE GENOMIC DNA]</scope>
    <source>
        <strain evidence="14">mpk</strain>
    </source>
</reference>
<evidence type="ECO:0000256" key="10">
    <source>
        <dbReference type="ARBA" id="ARBA00034269"/>
    </source>
</evidence>
<accession>A0A0P0M308</accession>
<keyword evidence="9 12" id="KW-0472">Membrane</keyword>
<protein>
    <submittedName>
        <fullName evidence="13">Magnesium and cobalt transport protein CorA</fullName>
    </submittedName>
</protein>
<dbReference type="GO" id="GO:0015087">
    <property type="term" value="F:cobalt ion transmembrane transporter activity"/>
    <property type="evidence" value="ECO:0007669"/>
    <property type="project" value="TreeGrafter"/>
</dbReference>
<evidence type="ECO:0000256" key="8">
    <source>
        <dbReference type="ARBA" id="ARBA00023065"/>
    </source>
</evidence>
<dbReference type="SUPFAM" id="SSF144083">
    <property type="entry name" value="Magnesium transport protein CorA, transmembrane region"/>
    <property type="match status" value="1"/>
</dbReference>
<feature type="transmembrane region" description="Helical" evidence="12">
    <location>
        <begin position="168"/>
        <end position="187"/>
    </location>
</feature>
<dbReference type="InterPro" id="IPR002523">
    <property type="entry name" value="MgTranspt_CorA/ZnTranspt_ZntB"/>
</dbReference>
<keyword evidence="6" id="KW-0460">Magnesium</keyword>
<dbReference type="GO" id="GO:0015095">
    <property type="term" value="F:magnesium ion transmembrane transporter activity"/>
    <property type="evidence" value="ECO:0007669"/>
    <property type="project" value="TreeGrafter"/>
</dbReference>
<dbReference type="SUPFAM" id="SSF143865">
    <property type="entry name" value="CorA soluble domain-like"/>
    <property type="match status" value="1"/>
</dbReference>
<evidence type="ECO:0000256" key="4">
    <source>
        <dbReference type="ARBA" id="ARBA00022475"/>
    </source>
</evidence>
<evidence type="ECO:0000256" key="6">
    <source>
        <dbReference type="ARBA" id="ARBA00022842"/>
    </source>
</evidence>
<dbReference type="GO" id="GO:0050897">
    <property type="term" value="F:cobalt ion binding"/>
    <property type="evidence" value="ECO:0007669"/>
    <property type="project" value="TreeGrafter"/>
</dbReference>
<comment type="similarity">
    <text evidence="2">Belongs to the CorA metal ion transporter (MIT) (TC 1.A.35) family.</text>
</comment>
<dbReference type="EMBL" id="CP013020">
    <property type="protein sequence ID" value="ALK84989.1"/>
    <property type="molecule type" value="Genomic_DNA"/>
</dbReference>
<evidence type="ECO:0000256" key="5">
    <source>
        <dbReference type="ARBA" id="ARBA00022692"/>
    </source>
</evidence>
<comment type="function">
    <text evidence="11">Mediates influx of magnesium ions. Alternates between open and closed states. Activated by low cytoplasmic Mg(2+) levels. Inactive when cytoplasmic Mg(2+) levels are high.</text>
</comment>
<dbReference type="Gene3D" id="1.20.58.340">
    <property type="entry name" value="Magnesium transport protein CorA, transmembrane region"/>
    <property type="match status" value="2"/>
</dbReference>
<keyword evidence="4" id="KW-1003">Cell membrane</keyword>
<keyword evidence="8" id="KW-0406">Ion transport</keyword>
<dbReference type="InterPro" id="IPR045861">
    <property type="entry name" value="CorA_cytoplasmic_dom"/>
</dbReference>
<dbReference type="PANTHER" id="PTHR46494">
    <property type="entry name" value="CORA FAMILY METAL ION TRANSPORTER (EUROFUNG)"/>
    <property type="match status" value="1"/>
</dbReference>